<feature type="region of interest" description="Disordered" evidence="1">
    <location>
        <begin position="17"/>
        <end position="44"/>
    </location>
</feature>
<evidence type="ECO:0000256" key="1">
    <source>
        <dbReference type="SAM" id="MobiDB-lite"/>
    </source>
</evidence>
<accession>A0ABY0SYP7</accession>
<name>A0ABY0SYP7_9PSED</name>
<evidence type="ECO:0000313" key="2">
    <source>
        <dbReference type="EMBL" id="SDP69023.1"/>
    </source>
</evidence>
<gene>
    <name evidence="2" type="ORF">SAMN04490184_4408</name>
</gene>
<dbReference type="EMBL" id="LT629708">
    <property type="protein sequence ID" value="SDP69023.1"/>
    <property type="molecule type" value="Genomic_DNA"/>
</dbReference>
<reference evidence="2 3" key="1">
    <citation type="submission" date="2016-10" db="EMBL/GenBank/DDBJ databases">
        <authorList>
            <person name="Varghese N."/>
            <person name="Submissions S."/>
        </authorList>
    </citation>
    <scope>NUCLEOTIDE SEQUENCE [LARGE SCALE GENOMIC DNA]</scope>
    <source>
        <strain evidence="2 3">BS2774</strain>
    </source>
</reference>
<dbReference type="Proteomes" id="UP000182654">
    <property type="component" value="Chromosome I"/>
</dbReference>
<evidence type="ECO:0000313" key="3">
    <source>
        <dbReference type="Proteomes" id="UP000182654"/>
    </source>
</evidence>
<protein>
    <submittedName>
        <fullName evidence="2">Uncharacterized protein</fullName>
    </submittedName>
</protein>
<proteinExistence type="predicted"/>
<keyword evidence="3" id="KW-1185">Reference proteome</keyword>
<feature type="compositionally biased region" description="Low complexity" evidence="1">
    <location>
        <begin position="17"/>
        <end position="28"/>
    </location>
</feature>
<sequence length="90" mass="9370">MNSVNAFSTTQPSYYAATAQSATPSAAPQPEPTRAMATEEKNSGCMSGCTGPVAASVVNSLARLATSVIHLMNKQDGCNHRSSHESLTKL</sequence>
<organism evidence="2 3">
    <name type="scientific">Pseudomonas extremorientalis</name>
    <dbReference type="NCBI Taxonomy" id="169669"/>
    <lineage>
        <taxon>Bacteria</taxon>
        <taxon>Pseudomonadati</taxon>
        <taxon>Pseudomonadota</taxon>
        <taxon>Gammaproteobacteria</taxon>
        <taxon>Pseudomonadales</taxon>
        <taxon>Pseudomonadaceae</taxon>
        <taxon>Pseudomonas</taxon>
    </lineage>
</organism>